<dbReference type="EMBL" id="JACMRX010000001">
    <property type="protein sequence ID" value="KAF7996830.1"/>
    <property type="molecule type" value="Genomic_DNA"/>
</dbReference>
<accession>A0A835CXP8</accession>
<dbReference type="GO" id="GO:0008270">
    <property type="term" value="F:zinc ion binding"/>
    <property type="evidence" value="ECO:0007669"/>
    <property type="project" value="UniProtKB-KW"/>
</dbReference>
<feature type="domain" description="C2H2-type" evidence="3">
    <location>
        <begin position="743"/>
        <end position="770"/>
    </location>
</feature>
<feature type="region of interest" description="Disordered" evidence="2">
    <location>
        <begin position="954"/>
        <end position="996"/>
    </location>
</feature>
<feature type="compositionally biased region" description="Basic and acidic residues" evidence="2">
    <location>
        <begin position="972"/>
        <end position="981"/>
    </location>
</feature>
<organism evidence="4 5">
    <name type="scientific">Aphidius gifuensis</name>
    <name type="common">Parasitoid wasp</name>
    <dbReference type="NCBI Taxonomy" id="684658"/>
    <lineage>
        <taxon>Eukaryota</taxon>
        <taxon>Metazoa</taxon>
        <taxon>Ecdysozoa</taxon>
        <taxon>Arthropoda</taxon>
        <taxon>Hexapoda</taxon>
        <taxon>Insecta</taxon>
        <taxon>Pterygota</taxon>
        <taxon>Neoptera</taxon>
        <taxon>Endopterygota</taxon>
        <taxon>Hymenoptera</taxon>
        <taxon>Apocrita</taxon>
        <taxon>Ichneumonoidea</taxon>
        <taxon>Braconidae</taxon>
        <taxon>Aphidiinae</taxon>
        <taxon>Aphidius</taxon>
    </lineage>
</organism>
<keyword evidence="1" id="KW-0479">Metal-binding</keyword>
<sequence length="1286" mass="144321">MADIENPAVFTNVIESYDRSDLLQQAFQNVVDNDTDDNEFVSYLQDDDDSGQEQPLLTQEQASELRLTFEPNNGLLDDDNNLLYDENVTPEDVERIMSQNFNIQIKQPPPPPPPQPQQLNDIPFDNTDEQWLDDNDDNCNIIESLDESYNVESLDMQPDDIIENYDNISTDNDYQSLYNSQDENLSNNYNVDDYIYETYPSDIEQNITQESAPQIQQATTTTTTPATIPSTYMIKPIDTLLKNTKNIKPTLNGNTVNSTPTTVVNQNLLLLPNNTVYNGLNTQIIRSVTPQIINGNSFNNRTINTTSLLSSSSSSTSSTSTITNGTIKTVNNQQFRTAKNVKTPGILDNNQQYIITSNGKTTNNLYSNFKIQNLNSNNNNGNNNLLSATFLKTIPVVHNSSPLIKNVPPLQSSSSALLASSSSRFMSLQNNDAKSRFKNQNYNKTIATSIGTTIRTTNQMNSTPVSILKPQKFTTTNKQIINKNFNSTSMINNESSAKKISCYDKNNDDVPVSKVIKKTKLCGSISSVVNGAADSTKPLGSSENPIQIVQQGQSYHSMQKLSQSQLKQIAHVLQQRSLESSTPNEKVVYRVVFPEELDLRIRNPSNVIKGRGNGKRGRPKKIPDNIVVTPPKPVPVPTPVATVVTPAPTQIEEEIDDSKLQDDRKKIVARTRSGRLSRPPRHMVRDYKHLHHLDFSQPDTDDSDGGYSDYNTNNDEQDIETTTINKDLLAGLELPKRKISDHFRCPTCNKTYLGRVRMSKHFEIHPDHGSLDKLPQKNITMPAVKITTQSTIPSSTTSNIQKNINTLNCDQYKRKGKRRGPWAYATPEAKSERRQKKLQEAISVCDNTEIINNAAIPVLNAKSLFDLIKIKTNNNIRMMLDEFKILINDFKNKSSLMLLQINDEQVNNKNNADIIDIHDESLCSILGLSPDTYLINSQVFKKSDNYNTMMSTTSASTSTAATNEPLHKKQKISNDESKENSEEIMSSGFSESSDLSASDYLNERKNDNTNCPEVLTALTLMPRNSSPIIINNNSSNNSNSNSSTSSSSSSNKISKLLISNPEIQDQISDNPGFQKIDINSTTKNITKIGNDIDIPNRTNVFNNKIDNNYQTTKLNTTTTVQQEFIKIEPTMQQCFVKLEHGVINTYEKKSNFIKLNGYTNDDTQTLPKGFQKLIPNGNKIMTNFKVENIDNNENNHNNDKDDLPILRHNDTNIFSCHDNLDHLDILDEKLVDLGDQSNLVDELVSERFKNIMTDNILGSNLLPNDNNVDTDLDFEELSEEFNRNTS</sequence>
<keyword evidence="1" id="KW-0863">Zinc-finger</keyword>
<dbReference type="InterPro" id="IPR031885">
    <property type="entry name" value="DUF4764"/>
</dbReference>
<dbReference type="PANTHER" id="PTHR16116:SF5">
    <property type="entry name" value="ZINC FINGER PROTEIN 839"/>
    <property type="match status" value="1"/>
</dbReference>
<keyword evidence="1" id="KW-0862">Zinc</keyword>
<dbReference type="PROSITE" id="PS50157">
    <property type="entry name" value="ZINC_FINGER_C2H2_2"/>
    <property type="match status" value="1"/>
</dbReference>
<dbReference type="InterPro" id="IPR013087">
    <property type="entry name" value="Znf_C2H2_type"/>
</dbReference>
<feature type="compositionally biased region" description="Polar residues" evidence="2">
    <location>
        <begin position="983"/>
        <end position="996"/>
    </location>
</feature>
<evidence type="ECO:0000259" key="3">
    <source>
        <dbReference type="PROSITE" id="PS50157"/>
    </source>
</evidence>
<proteinExistence type="predicted"/>
<name>A0A835CXP8_APHGI</name>
<evidence type="ECO:0000256" key="2">
    <source>
        <dbReference type="SAM" id="MobiDB-lite"/>
    </source>
</evidence>
<dbReference type="OrthoDB" id="5981545at2759"/>
<gene>
    <name evidence="4" type="ORF">HCN44_002476</name>
</gene>
<protein>
    <recommendedName>
        <fullName evidence="3">C2H2-type domain-containing protein</fullName>
    </recommendedName>
</protein>
<feature type="region of interest" description="Disordered" evidence="2">
    <location>
        <begin position="692"/>
        <end position="719"/>
    </location>
</feature>
<dbReference type="PANTHER" id="PTHR16116">
    <property type="entry name" value="ZINC FINGER PROTEIN 839"/>
    <property type="match status" value="1"/>
</dbReference>
<dbReference type="InterPro" id="IPR039946">
    <property type="entry name" value="ZN839"/>
</dbReference>
<feature type="region of interest" description="Disordered" evidence="2">
    <location>
        <begin position="1028"/>
        <end position="1052"/>
    </location>
</feature>
<dbReference type="PROSITE" id="PS00028">
    <property type="entry name" value="ZINC_FINGER_C2H2_1"/>
    <property type="match status" value="1"/>
</dbReference>
<dbReference type="Proteomes" id="UP000639338">
    <property type="component" value="Unassembled WGS sequence"/>
</dbReference>
<keyword evidence="5" id="KW-1185">Reference proteome</keyword>
<dbReference type="Pfam" id="PF15961">
    <property type="entry name" value="DUF4764"/>
    <property type="match status" value="1"/>
</dbReference>
<evidence type="ECO:0000313" key="4">
    <source>
        <dbReference type="EMBL" id="KAF7996830.1"/>
    </source>
</evidence>
<reference evidence="4 5" key="1">
    <citation type="submission" date="2020-08" db="EMBL/GenBank/DDBJ databases">
        <title>Aphidius gifuensis genome sequencing and assembly.</title>
        <authorList>
            <person name="Du Z."/>
        </authorList>
    </citation>
    <scope>NUCLEOTIDE SEQUENCE [LARGE SCALE GENOMIC DNA]</scope>
    <source>
        <strain evidence="4">YNYX2018</strain>
        <tissue evidence="4">Adults</tissue>
    </source>
</reference>
<feature type="region of interest" description="Disordered" evidence="2">
    <location>
        <begin position="607"/>
        <end position="641"/>
    </location>
</feature>
<comment type="caution">
    <text evidence="4">The sequence shown here is derived from an EMBL/GenBank/DDBJ whole genome shotgun (WGS) entry which is preliminary data.</text>
</comment>
<evidence type="ECO:0000256" key="1">
    <source>
        <dbReference type="PROSITE-ProRule" id="PRU00042"/>
    </source>
</evidence>
<evidence type="ECO:0000313" key="5">
    <source>
        <dbReference type="Proteomes" id="UP000639338"/>
    </source>
</evidence>